<protein>
    <recommendedName>
        <fullName evidence="5">RING-type domain-containing protein</fullName>
    </recommendedName>
</protein>
<organism evidence="6 7">
    <name type="scientific">Arachis hypogaea</name>
    <name type="common">Peanut</name>
    <dbReference type="NCBI Taxonomy" id="3818"/>
    <lineage>
        <taxon>Eukaryota</taxon>
        <taxon>Viridiplantae</taxon>
        <taxon>Streptophyta</taxon>
        <taxon>Embryophyta</taxon>
        <taxon>Tracheophyta</taxon>
        <taxon>Spermatophyta</taxon>
        <taxon>Magnoliopsida</taxon>
        <taxon>eudicotyledons</taxon>
        <taxon>Gunneridae</taxon>
        <taxon>Pentapetalae</taxon>
        <taxon>rosids</taxon>
        <taxon>fabids</taxon>
        <taxon>Fabales</taxon>
        <taxon>Fabaceae</taxon>
        <taxon>Papilionoideae</taxon>
        <taxon>50 kb inversion clade</taxon>
        <taxon>dalbergioids sensu lato</taxon>
        <taxon>Dalbergieae</taxon>
        <taxon>Pterocarpus clade</taxon>
        <taxon>Arachis</taxon>
    </lineage>
</organism>
<gene>
    <name evidence="6" type="ORF">Ahy_B07g086831</name>
</gene>
<comment type="caution">
    <text evidence="6">The sequence shown here is derived from an EMBL/GenBank/DDBJ whole genome shotgun (WGS) entry which is preliminary data.</text>
</comment>
<dbReference type="Pfam" id="PF13639">
    <property type="entry name" value="zf-RING_2"/>
    <property type="match status" value="1"/>
</dbReference>
<dbReference type="SUPFAM" id="SSF57850">
    <property type="entry name" value="RING/U-box"/>
    <property type="match status" value="1"/>
</dbReference>
<dbReference type="PROSITE" id="PS50089">
    <property type="entry name" value="ZF_RING_2"/>
    <property type="match status" value="1"/>
</dbReference>
<sequence length="263" mass="29758">MVKGVWLVGPKCQLSVFGRWWGSSIYKAKREIQSFIHQKPRKPVIFKILSSNLSKLFYLPLWLNKFSYQFGSLFPCLLILLDSETICCSKLVFESALIKKMGLSSLPSPSEGVLCALLVNTVLSVSIFKGIVRTILHIVGIHLSSSSVSPSSSSPNATSQSHQPSESFEFLLSPSETFIEEFRSRTPTIRFDSMFSCGKPEHDCCVCLSQFEPESEINRLPCGHLFHKVCLEKWLDYWNITCPLCRNPLMPEDNDPWLLVSNE</sequence>
<evidence type="ECO:0000256" key="3">
    <source>
        <dbReference type="ARBA" id="ARBA00022833"/>
    </source>
</evidence>
<keyword evidence="1" id="KW-0479">Metal-binding</keyword>
<dbReference type="InterPro" id="IPR011016">
    <property type="entry name" value="Znf_RING-CH"/>
</dbReference>
<evidence type="ECO:0000256" key="1">
    <source>
        <dbReference type="ARBA" id="ARBA00022723"/>
    </source>
</evidence>
<keyword evidence="2 4" id="KW-0863">Zinc-finger</keyword>
<evidence type="ECO:0000256" key="4">
    <source>
        <dbReference type="PROSITE-ProRule" id="PRU00175"/>
    </source>
</evidence>
<dbReference type="InterPro" id="IPR001841">
    <property type="entry name" value="Znf_RING"/>
</dbReference>
<dbReference type="SMART" id="SM00184">
    <property type="entry name" value="RING"/>
    <property type="match status" value="1"/>
</dbReference>
<evidence type="ECO:0000313" key="6">
    <source>
        <dbReference type="EMBL" id="RYQ98988.1"/>
    </source>
</evidence>
<feature type="domain" description="RING-type" evidence="5">
    <location>
        <begin position="204"/>
        <end position="246"/>
    </location>
</feature>
<evidence type="ECO:0000259" key="5">
    <source>
        <dbReference type="PROSITE" id="PS50089"/>
    </source>
</evidence>
<dbReference type="Gene3D" id="3.30.40.10">
    <property type="entry name" value="Zinc/RING finger domain, C3HC4 (zinc finger)"/>
    <property type="match status" value="1"/>
</dbReference>
<dbReference type="EMBL" id="SDMP01000017">
    <property type="protein sequence ID" value="RYQ98988.1"/>
    <property type="molecule type" value="Genomic_DNA"/>
</dbReference>
<dbReference type="PANTHER" id="PTHR47258:SF1">
    <property type="entry name" value="E3 UBIQUITIN-PROTEIN LIGASE XERICO-RELATED"/>
    <property type="match status" value="1"/>
</dbReference>
<dbReference type="PANTHER" id="PTHR47258">
    <property type="match status" value="1"/>
</dbReference>
<evidence type="ECO:0000313" key="7">
    <source>
        <dbReference type="Proteomes" id="UP000289738"/>
    </source>
</evidence>
<dbReference type="InterPro" id="IPR044249">
    <property type="entry name" value="XERICO-like"/>
</dbReference>
<keyword evidence="3" id="KW-0862">Zinc</keyword>
<name>A0A444YAL7_ARAHY</name>
<dbReference type="SMART" id="SM00744">
    <property type="entry name" value="RINGv"/>
    <property type="match status" value="1"/>
</dbReference>
<keyword evidence="7" id="KW-1185">Reference proteome</keyword>
<dbReference type="AlphaFoldDB" id="A0A444YAL7"/>
<dbReference type="Proteomes" id="UP000289738">
    <property type="component" value="Chromosome B07"/>
</dbReference>
<accession>A0A444YAL7</accession>
<dbReference type="STRING" id="3818.A0A444YAL7"/>
<dbReference type="GO" id="GO:0008270">
    <property type="term" value="F:zinc ion binding"/>
    <property type="evidence" value="ECO:0007669"/>
    <property type="project" value="UniProtKB-KW"/>
</dbReference>
<reference evidence="6 7" key="1">
    <citation type="submission" date="2019-01" db="EMBL/GenBank/DDBJ databases">
        <title>Sequencing of cultivated peanut Arachis hypogaea provides insights into genome evolution and oil improvement.</title>
        <authorList>
            <person name="Chen X."/>
        </authorList>
    </citation>
    <scope>NUCLEOTIDE SEQUENCE [LARGE SCALE GENOMIC DNA]</scope>
    <source>
        <strain evidence="7">cv. Fuhuasheng</strain>
        <tissue evidence="6">Leaves</tissue>
    </source>
</reference>
<evidence type="ECO:0000256" key="2">
    <source>
        <dbReference type="ARBA" id="ARBA00022771"/>
    </source>
</evidence>
<dbReference type="InterPro" id="IPR013083">
    <property type="entry name" value="Znf_RING/FYVE/PHD"/>
</dbReference>
<proteinExistence type="predicted"/>